<dbReference type="EMBL" id="LR798294">
    <property type="protein sequence ID" value="CAB5222007.1"/>
    <property type="molecule type" value="Genomic_DNA"/>
</dbReference>
<gene>
    <name evidence="1" type="ORF">UFOVP242_221</name>
</gene>
<accession>A0A6J7WW72</accession>
<protein>
    <submittedName>
        <fullName evidence="1">Uncharacterized protein</fullName>
    </submittedName>
</protein>
<evidence type="ECO:0000313" key="1">
    <source>
        <dbReference type="EMBL" id="CAB5222007.1"/>
    </source>
</evidence>
<name>A0A6J7WW72_9CAUD</name>
<reference evidence="1" key="1">
    <citation type="submission" date="2020-05" db="EMBL/GenBank/DDBJ databases">
        <authorList>
            <person name="Chiriac C."/>
            <person name="Salcher M."/>
            <person name="Ghai R."/>
            <person name="Kavagutti S V."/>
        </authorList>
    </citation>
    <scope>NUCLEOTIDE SEQUENCE</scope>
</reference>
<proteinExistence type="predicted"/>
<sequence>MMNERILELADQASHQSPDGYPVTIPYSKDFAEKFAELIVRECADLLETSLPYNPQQKMIKKHFGVEE</sequence>
<organism evidence="1">
    <name type="scientific">uncultured Caudovirales phage</name>
    <dbReference type="NCBI Taxonomy" id="2100421"/>
    <lineage>
        <taxon>Viruses</taxon>
        <taxon>Duplodnaviria</taxon>
        <taxon>Heunggongvirae</taxon>
        <taxon>Uroviricota</taxon>
        <taxon>Caudoviricetes</taxon>
        <taxon>Peduoviridae</taxon>
        <taxon>Maltschvirus</taxon>
        <taxon>Maltschvirus maltsch</taxon>
    </lineage>
</organism>